<dbReference type="Gene3D" id="3.30.565.10">
    <property type="entry name" value="Histidine kinase-like ATPase, C-terminal domain"/>
    <property type="match status" value="1"/>
</dbReference>
<dbReference type="OrthoDB" id="9772100at2"/>
<dbReference type="PANTHER" id="PTHR43065:SF22">
    <property type="entry name" value="HISTIDINE KINASE"/>
    <property type="match status" value="1"/>
</dbReference>
<keyword evidence="4" id="KW-1003">Cell membrane</keyword>
<dbReference type="PROSITE" id="PS50885">
    <property type="entry name" value="HAMP"/>
    <property type="match status" value="1"/>
</dbReference>
<dbReference type="GO" id="GO:0000155">
    <property type="term" value="F:phosphorelay sensor kinase activity"/>
    <property type="evidence" value="ECO:0007669"/>
    <property type="project" value="InterPro"/>
</dbReference>
<evidence type="ECO:0000256" key="4">
    <source>
        <dbReference type="ARBA" id="ARBA00022475"/>
    </source>
</evidence>
<dbReference type="InterPro" id="IPR003594">
    <property type="entry name" value="HATPase_dom"/>
</dbReference>
<dbReference type="SMART" id="SM00387">
    <property type="entry name" value="HATPase_c"/>
    <property type="match status" value="1"/>
</dbReference>
<dbReference type="SMART" id="SM00388">
    <property type="entry name" value="HisKA"/>
    <property type="match status" value="1"/>
</dbReference>
<dbReference type="InterPro" id="IPR003661">
    <property type="entry name" value="HisK_dim/P_dom"/>
</dbReference>
<evidence type="ECO:0000313" key="15">
    <source>
        <dbReference type="Proteomes" id="UP000305674"/>
    </source>
</evidence>
<dbReference type="PRINTS" id="PR00344">
    <property type="entry name" value="BCTRLSENSOR"/>
</dbReference>
<dbReference type="Pfam" id="PF02518">
    <property type="entry name" value="HATPase_c"/>
    <property type="match status" value="1"/>
</dbReference>
<keyword evidence="9" id="KW-1133">Transmembrane helix</keyword>
<dbReference type="InterPro" id="IPR005467">
    <property type="entry name" value="His_kinase_dom"/>
</dbReference>
<keyword evidence="15" id="KW-1185">Reference proteome</keyword>
<comment type="subcellular location">
    <subcellularLocation>
        <location evidence="2">Cell membrane</location>
        <topology evidence="2">Multi-pass membrane protein</topology>
    </subcellularLocation>
</comment>
<proteinExistence type="predicted"/>
<name>A0A4U1BJC4_9GAMM</name>
<keyword evidence="7" id="KW-0812">Transmembrane</keyword>
<dbReference type="RefSeq" id="WP_136851331.1">
    <property type="nucleotide sequence ID" value="NZ_SWCI01000001.1"/>
</dbReference>
<dbReference type="AlphaFoldDB" id="A0A4U1BJC4"/>
<dbReference type="Gene3D" id="1.10.287.130">
    <property type="match status" value="1"/>
</dbReference>
<dbReference type="Proteomes" id="UP000305674">
    <property type="component" value="Unassembled WGS sequence"/>
</dbReference>
<dbReference type="InterPro" id="IPR036890">
    <property type="entry name" value="HATPase_C_sf"/>
</dbReference>
<dbReference type="Pfam" id="PF00512">
    <property type="entry name" value="HisKA"/>
    <property type="match status" value="1"/>
</dbReference>
<evidence type="ECO:0000256" key="1">
    <source>
        <dbReference type="ARBA" id="ARBA00000085"/>
    </source>
</evidence>
<dbReference type="SUPFAM" id="SSF55874">
    <property type="entry name" value="ATPase domain of HSP90 chaperone/DNA topoisomerase II/histidine kinase"/>
    <property type="match status" value="1"/>
</dbReference>
<evidence type="ECO:0000313" key="14">
    <source>
        <dbReference type="EMBL" id="TKB51610.1"/>
    </source>
</evidence>
<gene>
    <name evidence="14" type="ORF">FCL40_00110</name>
</gene>
<evidence type="ECO:0000256" key="10">
    <source>
        <dbReference type="ARBA" id="ARBA00023136"/>
    </source>
</evidence>
<comment type="catalytic activity">
    <reaction evidence="1">
        <text>ATP + protein L-histidine = ADP + protein N-phospho-L-histidine.</text>
        <dbReference type="EC" id="2.7.13.3"/>
    </reaction>
</comment>
<dbReference type="Pfam" id="PF00672">
    <property type="entry name" value="HAMP"/>
    <property type="match status" value="1"/>
</dbReference>
<dbReference type="SUPFAM" id="SSF47384">
    <property type="entry name" value="Homodimeric domain of signal transducing histidine kinase"/>
    <property type="match status" value="1"/>
</dbReference>
<dbReference type="CDD" id="cd00082">
    <property type="entry name" value="HisKA"/>
    <property type="match status" value="1"/>
</dbReference>
<dbReference type="SUPFAM" id="SSF103190">
    <property type="entry name" value="Sensory domain-like"/>
    <property type="match status" value="1"/>
</dbReference>
<dbReference type="EC" id="2.7.13.3" evidence="3"/>
<evidence type="ECO:0000256" key="2">
    <source>
        <dbReference type="ARBA" id="ARBA00004651"/>
    </source>
</evidence>
<keyword evidence="6" id="KW-0808">Transferase</keyword>
<dbReference type="EMBL" id="SWCI01000001">
    <property type="protein sequence ID" value="TKB51610.1"/>
    <property type="molecule type" value="Genomic_DNA"/>
</dbReference>
<keyword evidence="10" id="KW-0472">Membrane</keyword>
<organism evidence="14 15">
    <name type="scientific">Ferrimonas sediminicola</name>
    <dbReference type="NCBI Taxonomy" id="2569538"/>
    <lineage>
        <taxon>Bacteria</taxon>
        <taxon>Pseudomonadati</taxon>
        <taxon>Pseudomonadota</taxon>
        <taxon>Gammaproteobacteria</taxon>
        <taxon>Alteromonadales</taxon>
        <taxon>Ferrimonadaceae</taxon>
        <taxon>Ferrimonas</taxon>
    </lineage>
</organism>
<dbReference type="InterPro" id="IPR036097">
    <property type="entry name" value="HisK_dim/P_sf"/>
</dbReference>
<keyword evidence="11" id="KW-0175">Coiled coil</keyword>
<comment type="caution">
    <text evidence="14">The sequence shown here is derived from an EMBL/GenBank/DDBJ whole genome shotgun (WGS) entry which is preliminary data.</text>
</comment>
<evidence type="ECO:0000256" key="7">
    <source>
        <dbReference type="ARBA" id="ARBA00022692"/>
    </source>
</evidence>
<feature type="domain" description="HAMP" evidence="13">
    <location>
        <begin position="328"/>
        <end position="382"/>
    </location>
</feature>
<evidence type="ECO:0000259" key="13">
    <source>
        <dbReference type="PROSITE" id="PS50885"/>
    </source>
</evidence>
<evidence type="ECO:0000259" key="12">
    <source>
        <dbReference type="PROSITE" id="PS50109"/>
    </source>
</evidence>
<dbReference type="GO" id="GO:0005886">
    <property type="term" value="C:plasma membrane"/>
    <property type="evidence" value="ECO:0007669"/>
    <property type="project" value="UniProtKB-SubCell"/>
</dbReference>
<dbReference type="Pfam" id="PF17202">
    <property type="entry name" value="sCache_3_3"/>
    <property type="match status" value="1"/>
</dbReference>
<dbReference type="Gene3D" id="3.30.450.220">
    <property type="entry name" value="LuxQ periplasmic domain, N-terminal subdomain"/>
    <property type="match status" value="1"/>
</dbReference>
<accession>A0A4U1BJC4</accession>
<protein>
    <recommendedName>
        <fullName evidence="3">histidine kinase</fullName>
        <ecNumber evidence="3">2.7.13.3</ecNumber>
    </recommendedName>
</protein>
<feature type="coiled-coil region" evidence="11">
    <location>
        <begin position="374"/>
        <end position="426"/>
    </location>
</feature>
<feature type="domain" description="Histidine kinase" evidence="12">
    <location>
        <begin position="438"/>
        <end position="653"/>
    </location>
</feature>
<dbReference type="InterPro" id="IPR033463">
    <property type="entry name" value="sCache_3"/>
</dbReference>
<dbReference type="InterPro" id="IPR043056">
    <property type="entry name" value="LuxQ-periplasm_N"/>
</dbReference>
<evidence type="ECO:0000256" key="6">
    <source>
        <dbReference type="ARBA" id="ARBA00022679"/>
    </source>
</evidence>
<dbReference type="InterPro" id="IPR004358">
    <property type="entry name" value="Sig_transdc_His_kin-like_C"/>
</dbReference>
<evidence type="ECO:0000256" key="8">
    <source>
        <dbReference type="ARBA" id="ARBA00022777"/>
    </source>
</evidence>
<evidence type="ECO:0000256" key="5">
    <source>
        <dbReference type="ARBA" id="ARBA00022553"/>
    </source>
</evidence>
<keyword evidence="8" id="KW-0418">Kinase</keyword>
<dbReference type="InterPro" id="IPR029151">
    <property type="entry name" value="Sensor-like_sf"/>
</dbReference>
<reference evidence="14 15" key="1">
    <citation type="submission" date="2019-04" db="EMBL/GenBank/DDBJ databases">
        <authorList>
            <person name="Hwang J.C."/>
        </authorList>
    </citation>
    <scope>NUCLEOTIDE SEQUENCE [LARGE SCALE GENOMIC DNA]</scope>
    <source>
        <strain evidence="14 15">IMCC35001</strain>
    </source>
</reference>
<dbReference type="InterPro" id="IPR003660">
    <property type="entry name" value="HAMP_dom"/>
</dbReference>
<evidence type="ECO:0000256" key="9">
    <source>
        <dbReference type="ARBA" id="ARBA00022989"/>
    </source>
</evidence>
<dbReference type="PANTHER" id="PTHR43065">
    <property type="entry name" value="SENSOR HISTIDINE KINASE"/>
    <property type="match status" value="1"/>
</dbReference>
<evidence type="ECO:0000256" key="3">
    <source>
        <dbReference type="ARBA" id="ARBA00012438"/>
    </source>
</evidence>
<keyword evidence="5" id="KW-0597">Phosphoprotein</keyword>
<sequence length="670" mass="74400">MLLPVLLTLASLVFITIYWNVSYTGSQLFMKVRADLGVAQGVILEQLHDQEQVISQVQSAWQLKSLLSAQDSHNVAINRLLEKSREDLGLDFLRMLTLEQVMREPRLAKLMPVEGERARSGIQVLGKPELADLGPVLARRAEMPILSTPMSATTTGGMESRGMVMRSLLKVKATSGEVVGYLDGGVLLNRNQTLVDSIRDLLYAPGTLPQGALGTVTLFLDSVRISTNVPGSREGEQRAIGSLVSDQVRMKVLDKGQVWIDRAFVYDDWYISAYAPLYDVDGKRIGMLYTGFTEAPFIHNYLLNILELGSILMVVLSLSGLAVYKGATGLLQPLERIHAVVRAMQEGKERRIGNLGLDPDNELSQLGRQFDRMLDLLQQRNREIKAAAEQLEFKVEERTRSLKMRTRELKENLKLLEETRAQMVTNEKLVALGELTAGIAHEINNPTAVILGNMELMKFELGDRAEAVEEEIELVLQQVQRIKAIIQSLLQYARPGDFDAPLERQPINPIVEEMRVLVRHSIEKRAIDVALDPQASAEVVVNRQQLLQVLINLVINASHAMEERGQIRVSTRDWLDDQGQVKGVKMAVSDDGCGIDPELLPRIFDPFFTTRKTGTGLGLALSYGIIRRFGGQIEVDSTPGVGTTFTISLPKEAPSEEAETQSISLRGLHG</sequence>
<dbReference type="PROSITE" id="PS50109">
    <property type="entry name" value="HIS_KIN"/>
    <property type="match status" value="1"/>
</dbReference>
<evidence type="ECO:0000256" key="11">
    <source>
        <dbReference type="SAM" id="Coils"/>
    </source>
</evidence>